<reference evidence="1" key="1">
    <citation type="submission" date="2018-05" db="EMBL/GenBank/DDBJ databases">
        <authorList>
            <person name="Lanie J.A."/>
            <person name="Ng W.-L."/>
            <person name="Kazmierczak K.M."/>
            <person name="Andrzejewski T.M."/>
            <person name="Davidsen T.M."/>
            <person name="Wayne K.J."/>
            <person name="Tettelin H."/>
            <person name="Glass J.I."/>
            <person name="Rusch D."/>
            <person name="Podicherti R."/>
            <person name="Tsui H.-C.T."/>
            <person name="Winkler M.E."/>
        </authorList>
    </citation>
    <scope>NUCLEOTIDE SEQUENCE</scope>
</reference>
<dbReference type="InterPro" id="IPR032286">
    <property type="entry name" value="DUF4837"/>
</dbReference>
<proteinExistence type="predicted"/>
<evidence type="ECO:0000313" key="1">
    <source>
        <dbReference type="EMBL" id="SVD36120.1"/>
    </source>
</evidence>
<name>A0A382UPH3_9ZZZZ</name>
<dbReference type="Pfam" id="PF16125">
    <property type="entry name" value="DUF4837"/>
    <property type="match status" value="1"/>
</dbReference>
<dbReference type="AlphaFoldDB" id="A0A382UPH3"/>
<accession>A0A382UPH3</accession>
<gene>
    <name evidence="1" type="ORF">METZ01_LOCUS388974</name>
</gene>
<feature type="non-terminal residue" evidence="1">
    <location>
        <position position="1"/>
    </location>
</feature>
<organism evidence="1">
    <name type="scientific">marine metagenome</name>
    <dbReference type="NCBI Taxonomy" id="408172"/>
    <lineage>
        <taxon>unclassified sequences</taxon>
        <taxon>metagenomes</taxon>
        <taxon>ecological metagenomes</taxon>
    </lineage>
</organism>
<sequence>QQVLTLSWESEKNNPQLLKVCEKNLTRFYKNKLVTIKAKYTKLHLEKAYKKIRETFRVEVKIPVEYVIVKDSCNIFWASYNPQNKDLIKQILIFSLEKNEINDKESLTRKVNEVLKQNIKGPKAESFVQIEQQFPLLSDSNTYRGLWNMENSYMGGPFLMKTYNINAKIIVCIGMIFAPGKLKKEFMTEMDAVL</sequence>
<dbReference type="EMBL" id="UINC01145783">
    <property type="protein sequence ID" value="SVD36120.1"/>
    <property type="molecule type" value="Genomic_DNA"/>
</dbReference>
<protein>
    <submittedName>
        <fullName evidence="1">Uncharacterized protein</fullName>
    </submittedName>
</protein>